<dbReference type="EMBL" id="CP099468">
    <property type="protein sequence ID" value="USQ86782.1"/>
    <property type="molecule type" value="Genomic_DNA"/>
</dbReference>
<dbReference type="CDD" id="cd00009">
    <property type="entry name" value="AAA"/>
    <property type="match status" value="1"/>
</dbReference>
<name>A0ABY4ZCN6_9ACTN</name>
<dbReference type="InterPro" id="IPR027417">
    <property type="entry name" value="P-loop_NTPase"/>
</dbReference>
<gene>
    <name evidence="2" type="ORF">NFX46_25620</name>
</gene>
<evidence type="ECO:0000259" key="1">
    <source>
        <dbReference type="SMART" id="SM00382"/>
    </source>
</evidence>
<dbReference type="InterPro" id="IPR011704">
    <property type="entry name" value="ATPase_dyneun-rel_AAA"/>
</dbReference>
<reference evidence="2" key="1">
    <citation type="submission" date="2022-06" db="EMBL/GenBank/DDBJ databases">
        <title>Complete genome sequence of soil microorganisms Streptomyces sp. Qhu-M197 isolated from Alpine meadows habitats on the Tibetan Plateau.</title>
        <authorList>
            <person name="Zhang B."/>
            <person name="Xiang X."/>
            <person name="Fan J."/>
        </authorList>
    </citation>
    <scope>NUCLEOTIDE SEQUENCE</scope>
    <source>
        <strain evidence="2">Qhu-M197</strain>
    </source>
</reference>
<dbReference type="Proteomes" id="UP001056374">
    <property type="component" value="Chromosome"/>
</dbReference>
<keyword evidence="3" id="KW-1185">Reference proteome</keyword>
<dbReference type="PANTHER" id="PTHR42759">
    <property type="entry name" value="MOXR FAMILY PROTEIN"/>
    <property type="match status" value="1"/>
</dbReference>
<feature type="domain" description="AAA+ ATPase" evidence="1">
    <location>
        <begin position="56"/>
        <end position="202"/>
    </location>
</feature>
<dbReference type="SMART" id="SM00382">
    <property type="entry name" value="AAA"/>
    <property type="match status" value="1"/>
</dbReference>
<dbReference type="InterPro" id="IPR050764">
    <property type="entry name" value="CbbQ/NirQ/NorQ/GpvN"/>
</dbReference>
<accession>A0ABY4ZCN6</accession>
<sequence>MSTRTPAPTLTPALVTDSTPASQLDVAGELLAVLRATTTEPRPDIQLEALTLAVAADLPVLLWGEPGIGKTAALTQLAESLDLPLTTVIASVHEPPDFSGLPVVGDDPAVHGVSMAPPDWAVRLVRAGRGLLFLDELSTAPPAVQAALLRLVLERRIGALQLPPDVRIVAAANPRSSAADGWELSPPLANRFVHLQWTHDHDVVVRGLGGTWPRATLPRLDPGKVAQAVDFARRAVCGLLSARPTLVHRLPSGEARRGGAWPSPRSWDTTLTLIAFATAAGSSREVLSLLVRGTVGDGPGLELMAGLDRMDLPDPEAVLADPTGIDLPERGDLRQAVLDGAVDAVRKRPDKSRWDAAWTLLVRAVETGAPDLVVVPATTLASLRQGDWDVPATIEGLAGVVSLSRRADQAAARSVPAGARR</sequence>
<evidence type="ECO:0000313" key="3">
    <source>
        <dbReference type="Proteomes" id="UP001056374"/>
    </source>
</evidence>
<organism evidence="2 3">
    <name type="scientific">Streptomyces phaeoluteigriseus</name>
    <dbReference type="NCBI Taxonomy" id="114686"/>
    <lineage>
        <taxon>Bacteria</taxon>
        <taxon>Bacillati</taxon>
        <taxon>Actinomycetota</taxon>
        <taxon>Actinomycetes</taxon>
        <taxon>Kitasatosporales</taxon>
        <taxon>Streptomycetaceae</taxon>
        <taxon>Streptomyces</taxon>
        <taxon>Streptomyces aurantiacus group</taxon>
    </lineage>
</organism>
<dbReference type="Pfam" id="PF07728">
    <property type="entry name" value="AAA_5"/>
    <property type="match status" value="1"/>
</dbReference>
<dbReference type="Gene3D" id="3.40.50.300">
    <property type="entry name" value="P-loop containing nucleotide triphosphate hydrolases"/>
    <property type="match status" value="1"/>
</dbReference>
<dbReference type="SUPFAM" id="SSF52540">
    <property type="entry name" value="P-loop containing nucleoside triphosphate hydrolases"/>
    <property type="match status" value="1"/>
</dbReference>
<protein>
    <submittedName>
        <fullName evidence="2">MoxR family ATPase</fullName>
    </submittedName>
</protein>
<evidence type="ECO:0000313" key="2">
    <source>
        <dbReference type="EMBL" id="USQ86782.1"/>
    </source>
</evidence>
<dbReference type="InterPro" id="IPR003593">
    <property type="entry name" value="AAA+_ATPase"/>
</dbReference>
<dbReference type="RefSeq" id="WP_252552499.1">
    <property type="nucleotide sequence ID" value="NZ_CP099468.1"/>
</dbReference>
<proteinExistence type="predicted"/>
<dbReference type="PANTHER" id="PTHR42759:SF1">
    <property type="entry name" value="MAGNESIUM-CHELATASE SUBUNIT CHLD"/>
    <property type="match status" value="1"/>
</dbReference>